<evidence type="ECO:0000256" key="1">
    <source>
        <dbReference type="ARBA" id="ARBA00008761"/>
    </source>
</evidence>
<dbReference type="Pfam" id="PF01385">
    <property type="entry name" value="OrfB_IS605"/>
    <property type="match status" value="1"/>
</dbReference>
<sequence>MKLVVRVKLLPTPEQAAALDSTLRACNEAANWLSGRALTCGRRSRAALQALAYEDLKARGLSAQPALHVLRKVADAYGALRVTPKEPVAFRPEAAQPFDDRCLSWQSDARTVSIWTTSGRLKGMAFTGRAEHLEMLAAYRKGESDLLRRDGQWYLLATCEVSEAPLDAAPGGFLGVDLGIVNIATTSAGARYSGRRLNRRREADRRLRAKLQRRGTKSARRRARRHAGKEARRARDVNHKISKCIVAEAQRTGRGIALEDLTGIRDRVRLRKPQRVRLHSWSFRQLGTFIAYKARRAGVPVAYVDPSYTSRECSRCHHIDRRNRPSQAVFACRACGFVEHADLNSSHNIAARGWWTWVRGAESQAPALALTAERAGRGRTSPKPSAIRAANPGTDRIPE</sequence>
<dbReference type="PANTHER" id="PTHR30405:SF11">
    <property type="entry name" value="RNA-GUIDED DNA ENDONUCLEASE RV2885C-RELATED"/>
    <property type="match status" value="1"/>
</dbReference>
<keyword evidence="5" id="KW-0233">DNA recombination</keyword>
<evidence type="ECO:0000259" key="7">
    <source>
        <dbReference type="Pfam" id="PF01385"/>
    </source>
</evidence>
<gene>
    <name evidence="9" type="ORF">ACFQ63_24565</name>
</gene>
<evidence type="ECO:0000256" key="6">
    <source>
        <dbReference type="SAM" id="MobiDB-lite"/>
    </source>
</evidence>
<evidence type="ECO:0000256" key="2">
    <source>
        <dbReference type="ARBA" id="ARBA00011044"/>
    </source>
</evidence>
<dbReference type="NCBIfam" id="TIGR01766">
    <property type="entry name" value="IS200/IS605 family accessory protein TnpB-like domain"/>
    <property type="match status" value="1"/>
</dbReference>
<dbReference type="Proteomes" id="UP001600424">
    <property type="component" value="Unassembled WGS sequence"/>
</dbReference>
<feature type="region of interest" description="Disordered" evidence="6">
    <location>
        <begin position="211"/>
        <end position="233"/>
    </location>
</feature>
<evidence type="ECO:0000256" key="4">
    <source>
        <dbReference type="ARBA" id="ARBA00023125"/>
    </source>
</evidence>
<dbReference type="PANTHER" id="PTHR30405">
    <property type="entry name" value="TRANSPOSASE"/>
    <property type="match status" value="1"/>
</dbReference>
<dbReference type="EMBL" id="JBHTRV010000020">
    <property type="protein sequence ID" value="MFE5982882.1"/>
    <property type="molecule type" value="Genomic_DNA"/>
</dbReference>
<dbReference type="NCBIfam" id="NF040570">
    <property type="entry name" value="guided_TnpB"/>
    <property type="match status" value="1"/>
</dbReference>
<accession>A0ABW6J1D4</accession>
<dbReference type="RefSeq" id="WP_386249159.1">
    <property type="nucleotide sequence ID" value="NZ_JBHTRV010000020.1"/>
</dbReference>
<comment type="similarity">
    <text evidence="2">In the N-terminal section; belongs to the transposase 2 family.</text>
</comment>
<evidence type="ECO:0000256" key="5">
    <source>
        <dbReference type="ARBA" id="ARBA00023172"/>
    </source>
</evidence>
<comment type="similarity">
    <text evidence="1">In the C-terminal section; belongs to the transposase 35 family.</text>
</comment>
<comment type="caution">
    <text evidence="9">The sequence shown here is derived from an EMBL/GenBank/DDBJ whole genome shotgun (WGS) entry which is preliminary data.</text>
</comment>
<evidence type="ECO:0000259" key="8">
    <source>
        <dbReference type="Pfam" id="PF07282"/>
    </source>
</evidence>
<keyword evidence="10" id="KW-1185">Reference proteome</keyword>
<keyword evidence="9" id="KW-0540">Nuclease</keyword>
<organism evidence="9 10">
    <name type="scientific">Streptomyces wedmorensis</name>
    <dbReference type="NCBI Taxonomy" id="43759"/>
    <lineage>
        <taxon>Bacteria</taxon>
        <taxon>Bacillati</taxon>
        <taxon>Actinomycetota</taxon>
        <taxon>Actinomycetes</taxon>
        <taxon>Kitasatosporales</taxon>
        <taxon>Streptomycetaceae</taxon>
        <taxon>Streptomyces</taxon>
    </lineage>
</organism>
<reference evidence="9 10" key="1">
    <citation type="submission" date="2024-09" db="EMBL/GenBank/DDBJ databases">
        <title>The Natural Products Discovery Center: Release of the First 8490 Sequenced Strains for Exploring Actinobacteria Biosynthetic Diversity.</title>
        <authorList>
            <person name="Kalkreuter E."/>
            <person name="Kautsar S.A."/>
            <person name="Yang D."/>
            <person name="Bader C.D."/>
            <person name="Teijaro C.N."/>
            <person name="Fluegel L."/>
            <person name="Davis C.M."/>
            <person name="Simpson J.R."/>
            <person name="Lauterbach L."/>
            <person name="Steele A.D."/>
            <person name="Gui C."/>
            <person name="Meng S."/>
            <person name="Li G."/>
            <person name="Viehrig K."/>
            <person name="Ye F."/>
            <person name="Su P."/>
            <person name="Kiefer A.F."/>
            <person name="Nichols A."/>
            <person name="Cepeda A.J."/>
            <person name="Yan W."/>
            <person name="Fan B."/>
            <person name="Jiang Y."/>
            <person name="Adhikari A."/>
            <person name="Zheng C.-J."/>
            <person name="Schuster L."/>
            <person name="Cowan T.M."/>
            <person name="Smanski M.J."/>
            <person name="Chevrette M.G."/>
            <person name="De Carvalho L.P.S."/>
            <person name="Shen B."/>
        </authorList>
    </citation>
    <scope>NUCLEOTIDE SEQUENCE [LARGE SCALE GENOMIC DNA]</scope>
    <source>
        <strain evidence="9 10">NPDC056472</strain>
    </source>
</reference>
<proteinExistence type="inferred from homology"/>
<dbReference type="InterPro" id="IPR010095">
    <property type="entry name" value="Cas12f1-like_TNB"/>
</dbReference>
<evidence type="ECO:0000313" key="9">
    <source>
        <dbReference type="EMBL" id="MFE5982882.1"/>
    </source>
</evidence>
<keyword evidence="9" id="KW-0378">Hydrolase</keyword>
<dbReference type="InterPro" id="IPR051399">
    <property type="entry name" value="RNA-guided_DNA_endo/Transpos"/>
</dbReference>
<dbReference type="InterPro" id="IPR001959">
    <property type="entry name" value="Transposase"/>
</dbReference>
<keyword evidence="4" id="KW-0238">DNA-binding</keyword>
<evidence type="ECO:0000313" key="10">
    <source>
        <dbReference type="Proteomes" id="UP001600424"/>
    </source>
</evidence>
<keyword evidence="3" id="KW-0815">Transposition</keyword>
<feature type="domain" description="Cas12f1-like TNB" evidence="8">
    <location>
        <begin position="283"/>
        <end position="349"/>
    </location>
</feature>
<name>A0ABW6J1D4_STRWE</name>
<protein>
    <submittedName>
        <fullName evidence="9">RNA-guided endonuclease InsQ/TnpB family protein</fullName>
    </submittedName>
</protein>
<keyword evidence="9" id="KW-0255">Endonuclease</keyword>
<dbReference type="Pfam" id="PF07282">
    <property type="entry name" value="Cas12f1-like_TNB"/>
    <property type="match status" value="1"/>
</dbReference>
<evidence type="ECO:0000256" key="3">
    <source>
        <dbReference type="ARBA" id="ARBA00022578"/>
    </source>
</evidence>
<dbReference type="GO" id="GO:0004519">
    <property type="term" value="F:endonuclease activity"/>
    <property type="evidence" value="ECO:0007669"/>
    <property type="project" value="UniProtKB-KW"/>
</dbReference>
<feature type="compositionally biased region" description="Basic residues" evidence="6">
    <location>
        <begin position="211"/>
        <end position="227"/>
    </location>
</feature>
<feature type="domain" description="Probable transposase IS891/IS1136/IS1341" evidence="7">
    <location>
        <begin position="159"/>
        <end position="252"/>
    </location>
</feature>
<feature type="region of interest" description="Disordered" evidence="6">
    <location>
        <begin position="373"/>
        <end position="399"/>
    </location>
</feature>